<proteinExistence type="predicted"/>
<dbReference type="InterPro" id="IPR011051">
    <property type="entry name" value="RmlC_Cupin_sf"/>
</dbReference>
<accession>A0AAJ0MCE2</accession>
<dbReference type="Pfam" id="PF07883">
    <property type="entry name" value="Cupin_2"/>
    <property type="match status" value="1"/>
</dbReference>
<feature type="domain" description="Cupin type-2" evidence="1">
    <location>
        <begin position="44"/>
        <end position="113"/>
    </location>
</feature>
<evidence type="ECO:0000313" key="2">
    <source>
        <dbReference type="EMBL" id="KAK3349418.1"/>
    </source>
</evidence>
<reference evidence="2" key="1">
    <citation type="journal article" date="2023" name="Mol. Phylogenet. Evol.">
        <title>Genome-scale phylogeny and comparative genomics of the fungal order Sordariales.</title>
        <authorList>
            <person name="Hensen N."/>
            <person name="Bonometti L."/>
            <person name="Westerberg I."/>
            <person name="Brannstrom I.O."/>
            <person name="Guillou S."/>
            <person name="Cros-Aarteil S."/>
            <person name="Calhoun S."/>
            <person name="Haridas S."/>
            <person name="Kuo A."/>
            <person name="Mondo S."/>
            <person name="Pangilinan J."/>
            <person name="Riley R."/>
            <person name="LaButti K."/>
            <person name="Andreopoulos B."/>
            <person name="Lipzen A."/>
            <person name="Chen C."/>
            <person name="Yan M."/>
            <person name="Daum C."/>
            <person name="Ng V."/>
            <person name="Clum A."/>
            <person name="Steindorff A."/>
            <person name="Ohm R.A."/>
            <person name="Martin F."/>
            <person name="Silar P."/>
            <person name="Natvig D.O."/>
            <person name="Lalanne C."/>
            <person name="Gautier V."/>
            <person name="Ament-Velasquez S.L."/>
            <person name="Kruys A."/>
            <person name="Hutchinson M.I."/>
            <person name="Powell A.J."/>
            <person name="Barry K."/>
            <person name="Miller A.N."/>
            <person name="Grigoriev I.V."/>
            <person name="Debuchy R."/>
            <person name="Gladieux P."/>
            <person name="Hiltunen Thoren M."/>
            <person name="Johannesson H."/>
        </authorList>
    </citation>
    <scope>NUCLEOTIDE SEQUENCE</scope>
    <source>
        <strain evidence="2">CBS 955.72</strain>
    </source>
</reference>
<dbReference type="InterPro" id="IPR014710">
    <property type="entry name" value="RmlC-like_jellyroll"/>
</dbReference>
<dbReference type="Proteomes" id="UP001275084">
    <property type="component" value="Unassembled WGS sequence"/>
</dbReference>
<dbReference type="InterPro" id="IPR013096">
    <property type="entry name" value="Cupin_2"/>
</dbReference>
<dbReference type="PANTHER" id="PTHR36440:SF1">
    <property type="entry name" value="PUTATIVE (AFU_ORTHOLOGUE AFUA_8G07350)-RELATED"/>
    <property type="match status" value="1"/>
</dbReference>
<dbReference type="SUPFAM" id="SSF51182">
    <property type="entry name" value="RmlC-like cupins"/>
    <property type="match status" value="1"/>
</dbReference>
<protein>
    <submittedName>
        <fullName evidence="2">RmlC-like cupin domain-containing protein</fullName>
    </submittedName>
</protein>
<reference evidence="2" key="2">
    <citation type="submission" date="2023-06" db="EMBL/GenBank/DDBJ databases">
        <authorList>
            <consortium name="Lawrence Berkeley National Laboratory"/>
            <person name="Haridas S."/>
            <person name="Hensen N."/>
            <person name="Bonometti L."/>
            <person name="Westerberg I."/>
            <person name="Brannstrom I.O."/>
            <person name="Guillou S."/>
            <person name="Cros-Aarteil S."/>
            <person name="Calhoun S."/>
            <person name="Kuo A."/>
            <person name="Mondo S."/>
            <person name="Pangilinan J."/>
            <person name="Riley R."/>
            <person name="Labutti K."/>
            <person name="Andreopoulos B."/>
            <person name="Lipzen A."/>
            <person name="Chen C."/>
            <person name="Yanf M."/>
            <person name="Daum C."/>
            <person name="Ng V."/>
            <person name="Clum A."/>
            <person name="Steindorff A."/>
            <person name="Ohm R."/>
            <person name="Martin F."/>
            <person name="Silar P."/>
            <person name="Natvig D."/>
            <person name="Lalanne C."/>
            <person name="Gautier V."/>
            <person name="Ament-Velasquez S.L."/>
            <person name="Kruys A."/>
            <person name="Hutchinson M.I."/>
            <person name="Powell A.J."/>
            <person name="Barry K."/>
            <person name="Miller A.N."/>
            <person name="Grigoriev I.V."/>
            <person name="Debuchy R."/>
            <person name="Gladieux P."/>
            <person name="Thoren M.H."/>
            <person name="Johannesson H."/>
        </authorList>
    </citation>
    <scope>NUCLEOTIDE SEQUENCE</scope>
    <source>
        <strain evidence="2">CBS 955.72</strain>
    </source>
</reference>
<organism evidence="2 3">
    <name type="scientific">Lasiosphaeria hispida</name>
    <dbReference type="NCBI Taxonomy" id="260671"/>
    <lineage>
        <taxon>Eukaryota</taxon>
        <taxon>Fungi</taxon>
        <taxon>Dikarya</taxon>
        <taxon>Ascomycota</taxon>
        <taxon>Pezizomycotina</taxon>
        <taxon>Sordariomycetes</taxon>
        <taxon>Sordariomycetidae</taxon>
        <taxon>Sordariales</taxon>
        <taxon>Lasiosphaeriaceae</taxon>
        <taxon>Lasiosphaeria</taxon>
    </lineage>
</organism>
<keyword evidence="3" id="KW-1185">Reference proteome</keyword>
<gene>
    <name evidence="2" type="ORF">B0T25DRAFT_548029</name>
</gene>
<evidence type="ECO:0000259" key="1">
    <source>
        <dbReference type="Pfam" id="PF07883"/>
    </source>
</evidence>
<evidence type="ECO:0000313" key="3">
    <source>
        <dbReference type="Proteomes" id="UP001275084"/>
    </source>
</evidence>
<name>A0AAJ0MCE2_9PEZI</name>
<dbReference type="EMBL" id="JAUIQD010000005">
    <property type="protein sequence ID" value="KAK3349418.1"/>
    <property type="molecule type" value="Genomic_DNA"/>
</dbReference>
<dbReference type="PANTHER" id="PTHR36440">
    <property type="entry name" value="PUTATIVE (AFU_ORTHOLOGUE AFUA_8G07350)-RELATED"/>
    <property type="match status" value="1"/>
</dbReference>
<dbReference type="InterPro" id="IPR053146">
    <property type="entry name" value="QDO-like"/>
</dbReference>
<sequence>MPQRGPVPVKLYKKEEAEILHVGPMTIRVYEDGSLTENRVSGVLLEVPAGKSGPPMHWHRFHDELFLVTKGTLRFVTPDGHVDAKAGDLMTVPPRAIHTFKNPSETEDCECYMTATPGHYVDYFRMLSKATAEGTQLAPSDTQHLMSLFGTFPPDVESEP</sequence>
<dbReference type="AlphaFoldDB" id="A0AAJ0MCE2"/>
<comment type="caution">
    <text evidence="2">The sequence shown here is derived from an EMBL/GenBank/DDBJ whole genome shotgun (WGS) entry which is preliminary data.</text>
</comment>
<dbReference type="Gene3D" id="2.60.120.10">
    <property type="entry name" value="Jelly Rolls"/>
    <property type="match status" value="1"/>
</dbReference>